<evidence type="ECO:0000313" key="3">
    <source>
        <dbReference type="Proteomes" id="UP000219338"/>
    </source>
</evidence>
<accession>A0A284QTK9</accession>
<gene>
    <name evidence="2" type="ORF">ARMOST_03090</name>
</gene>
<feature type="signal peptide" evidence="1">
    <location>
        <begin position="1"/>
        <end position="17"/>
    </location>
</feature>
<protein>
    <submittedName>
        <fullName evidence="2">Uncharacterized protein</fullName>
    </submittedName>
</protein>
<dbReference type="OMA" id="PIIARQN"/>
<dbReference type="Proteomes" id="UP000219338">
    <property type="component" value="Unassembled WGS sequence"/>
</dbReference>
<evidence type="ECO:0000256" key="1">
    <source>
        <dbReference type="SAM" id="SignalP"/>
    </source>
</evidence>
<evidence type="ECO:0000313" key="2">
    <source>
        <dbReference type="EMBL" id="SJK99779.1"/>
    </source>
</evidence>
<keyword evidence="1" id="KW-0732">Signal</keyword>
<dbReference type="OrthoDB" id="2910007at2759"/>
<dbReference type="AlphaFoldDB" id="A0A284QTK9"/>
<name>A0A284QTK9_ARMOS</name>
<proteinExistence type="predicted"/>
<feature type="chain" id="PRO_5013171019" evidence="1">
    <location>
        <begin position="18"/>
        <end position="181"/>
    </location>
</feature>
<reference evidence="3" key="1">
    <citation type="journal article" date="2017" name="Nat. Ecol. Evol.">
        <title>Genome expansion and lineage-specific genetic innovations in the forest pathogenic fungi Armillaria.</title>
        <authorList>
            <person name="Sipos G."/>
            <person name="Prasanna A.N."/>
            <person name="Walter M.C."/>
            <person name="O'Connor E."/>
            <person name="Balint B."/>
            <person name="Krizsan K."/>
            <person name="Kiss B."/>
            <person name="Hess J."/>
            <person name="Varga T."/>
            <person name="Slot J."/>
            <person name="Riley R."/>
            <person name="Boka B."/>
            <person name="Rigling D."/>
            <person name="Barry K."/>
            <person name="Lee J."/>
            <person name="Mihaltcheva S."/>
            <person name="LaButti K."/>
            <person name="Lipzen A."/>
            <person name="Waldron R."/>
            <person name="Moloney N.M."/>
            <person name="Sperisen C."/>
            <person name="Kredics L."/>
            <person name="Vagvoelgyi C."/>
            <person name="Patrignani A."/>
            <person name="Fitzpatrick D."/>
            <person name="Nagy I."/>
            <person name="Doyle S."/>
            <person name="Anderson J.B."/>
            <person name="Grigoriev I.V."/>
            <person name="Gueldener U."/>
            <person name="Muensterkoetter M."/>
            <person name="Nagy L.G."/>
        </authorList>
    </citation>
    <scope>NUCLEOTIDE SEQUENCE [LARGE SCALE GENOMIC DNA]</scope>
    <source>
        <strain evidence="3">C18/9</strain>
    </source>
</reference>
<organism evidence="2 3">
    <name type="scientific">Armillaria ostoyae</name>
    <name type="common">Armillaria root rot fungus</name>
    <dbReference type="NCBI Taxonomy" id="47428"/>
    <lineage>
        <taxon>Eukaryota</taxon>
        <taxon>Fungi</taxon>
        <taxon>Dikarya</taxon>
        <taxon>Basidiomycota</taxon>
        <taxon>Agaricomycotina</taxon>
        <taxon>Agaricomycetes</taxon>
        <taxon>Agaricomycetidae</taxon>
        <taxon>Agaricales</taxon>
        <taxon>Marasmiineae</taxon>
        <taxon>Physalacriaceae</taxon>
        <taxon>Armillaria</taxon>
    </lineage>
</organism>
<sequence>MLFASLLTLVVASTALASPLQGRQANNTNVAINQIVDALDESIHINIPNILTLQASHKANDSTIGEQINDLTTVFRVAAQDLSNIPVSSGSTTVVPRNDDISITFATVLSLVASGLSGLTTAVVPDVVSMVQTLDPQVAAAALALNTTLPGSLKLVHTMMLDARQFLIDEDMTQTVAAIGF</sequence>
<dbReference type="EMBL" id="FUEG01000002">
    <property type="protein sequence ID" value="SJK99779.1"/>
    <property type="molecule type" value="Genomic_DNA"/>
</dbReference>
<keyword evidence="3" id="KW-1185">Reference proteome</keyword>